<dbReference type="EMBL" id="CP001098">
    <property type="protein sequence ID" value="ACL69316.1"/>
    <property type="molecule type" value="Genomic_DNA"/>
</dbReference>
<dbReference type="SUPFAM" id="SSF54364">
    <property type="entry name" value="Translation initiation factor IF3, N-terminal domain"/>
    <property type="match status" value="1"/>
</dbReference>
<dbReference type="InterPro" id="IPR036788">
    <property type="entry name" value="T_IF-3_C_sf"/>
</dbReference>
<dbReference type="PROSITE" id="PS00938">
    <property type="entry name" value="IF3"/>
    <property type="match status" value="1"/>
</dbReference>
<dbReference type="PANTHER" id="PTHR10938">
    <property type="entry name" value="TRANSLATION INITIATION FACTOR IF-3"/>
    <property type="match status" value="1"/>
</dbReference>
<dbReference type="Pfam" id="PF05198">
    <property type="entry name" value="IF3_N"/>
    <property type="match status" value="1"/>
</dbReference>
<evidence type="ECO:0000259" key="6">
    <source>
        <dbReference type="Pfam" id="PF00707"/>
    </source>
</evidence>
<evidence type="ECO:0000256" key="2">
    <source>
        <dbReference type="ARBA" id="ARBA00022540"/>
    </source>
</evidence>
<evidence type="ECO:0000256" key="5">
    <source>
        <dbReference type="RuleBase" id="RU000646"/>
    </source>
</evidence>
<keyword evidence="3 5" id="KW-0648">Protein biosynthesis</keyword>
<comment type="subcellular location">
    <subcellularLocation>
        <location evidence="5">Cytoplasm</location>
    </subcellularLocation>
</comment>
<protein>
    <recommendedName>
        <fullName evidence="4 5">Translation initiation factor IF-3</fullName>
    </recommendedName>
</protein>
<evidence type="ECO:0000313" key="8">
    <source>
        <dbReference type="EMBL" id="ACL69316.1"/>
    </source>
</evidence>
<dbReference type="InterPro" id="IPR019814">
    <property type="entry name" value="Translation_initiation_fac_3_N"/>
</dbReference>
<dbReference type="InterPro" id="IPR019815">
    <property type="entry name" value="Translation_initiation_fac_3_C"/>
</dbReference>
<proteinExistence type="inferred from homology"/>
<sequence>MEVAPQARPPVCKIMDYGKYKYEQAKKAKEAKKKQNVMNVKEVQMGVKIEDHDFNVKAKMAKRFLKNKHKVKVRIRFRGREVMHKQLGYDLMNRLIDEVKDLGVVESKPKMEGRNMIMVLTPISDK</sequence>
<evidence type="ECO:0000256" key="4">
    <source>
        <dbReference type="NCBIfam" id="TIGR00168"/>
    </source>
</evidence>
<evidence type="ECO:0000259" key="7">
    <source>
        <dbReference type="Pfam" id="PF05198"/>
    </source>
</evidence>
<keyword evidence="2 5" id="KW-0396">Initiation factor</keyword>
<dbReference type="KEGG" id="hor:Hore_05590"/>
<feature type="domain" description="Translation initiation factor 3 C-terminal" evidence="6">
    <location>
        <begin position="39"/>
        <end position="122"/>
    </location>
</feature>
<organism evidence="8 9">
    <name type="scientific">Halothermothrix orenii (strain H 168 / OCM 544 / DSM 9562)</name>
    <dbReference type="NCBI Taxonomy" id="373903"/>
    <lineage>
        <taxon>Bacteria</taxon>
        <taxon>Bacillati</taxon>
        <taxon>Bacillota</taxon>
        <taxon>Clostridia</taxon>
        <taxon>Halanaerobiales</taxon>
        <taxon>Halothermotrichaceae</taxon>
        <taxon>Halothermothrix</taxon>
    </lineage>
</organism>
<dbReference type="GO" id="GO:0043022">
    <property type="term" value="F:ribosome binding"/>
    <property type="evidence" value="ECO:0007669"/>
    <property type="project" value="TreeGrafter"/>
</dbReference>
<dbReference type="Proteomes" id="UP000000719">
    <property type="component" value="Chromosome"/>
</dbReference>
<dbReference type="InterPro" id="IPR036787">
    <property type="entry name" value="T_IF-3_N_sf"/>
</dbReference>
<evidence type="ECO:0000313" key="9">
    <source>
        <dbReference type="Proteomes" id="UP000000719"/>
    </source>
</evidence>
<dbReference type="GO" id="GO:0032790">
    <property type="term" value="P:ribosome disassembly"/>
    <property type="evidence" value="ECO:0007669"/>
    <property type="project" value="TreeGrafter"/>
</dbReference>
<dbReference type="AlphaFoldDB" id="B8D289"/>
<dbReference type="InterPro" id="IPR001288">
    <property type="entry name" value="Translation_initiation_fac_3"/>
</dbReference>
<dbReference type="FunFam" id="3.30.110.10:FF:000001">
    <property type="entry name" value="Translation initiation factor IF-3"/>
    <property type="match status" value="1"/>
</dbReference>
<dbReference type="GO" id="GO:0016020">
    <property type="term" value="C:membrane"/>
    <property type="evidence" value="ECO:0007669"/>
    <property type="project" value="TreeGrafter"/>
</dbReference>
<dbReference type="Gene3D" id="3.10.20.80">
    <property type="entry name" value="Translation initiation factor 3 (IF-3), N-terminal domain"/>
    <property type="match status" value="1"/>
</dbReference>
<evidence type="ECO:0000256" key="1">
    <source>
        <dbReference type="ARBA" id="ARBA00005439"/>
    </source>
</evidence>
<dbReference type="InterPro" id="IPR019813">
    <property type="entry name" value="Translation_initiation_fac3_CS"/>
</dbReference>
<dbReference type="PANTHER" id="PTHR10938:SF0">
    <property type="entry name" value="TRANSLATION INITIATION FACTOR IF-3, MITOCHONDRIAL"/>
    <property type="match status" value="1"/>
</dbReference>
<dbReference type="GO" id="GO:0003743">
    <property type="term" value="F:translation initiation factor activity"/>
    <property type="evidence" value="ECO:0007669"/>
    <property type="project" value="UniProtKB-UniRule"/>
</dbReference>
<comment type="subunit">
    <text evidence="5">Monomer.</text>
</comment>
<feature type="domain" description="Translation initiation factor 3 N-terminal" evidence="7">
    <location>
        <begin position="2"/>
        <end position="31"/>
    </location>
</feature>
<dbReference type="HOGENOM" id="CLU_054919_3_2_9"/>
<comment type="similarity">
    <text evidence="1 5">Belongs to the IF-3 family.</text>
</comment>
<reference evidence="8 9" key="1">
    <citation type="journal article" date="2009" name="PLoS ONE">
        <title>Genome analysis of the anaerobic thermohalophilic bacterium Halothermothrix orenii.</title>
        <authorList>
            <person name="Mavromatis K."/>
            <person name="Ivanova N."/>
            <person name="Anderson I."/>
            <person name="Lykidis A."/>
            <person name="Hooper S.D."/>
            <person name="Sun H."/>
            <person name="Kunin V."/>
            <person name="Lapidus A."/>
            <person name="Hugenholtz P."/>
            <person name="Patel B."/>
            <person name="Kyrpides N.C."/>
        </authorList>
    </citation>
    <scope>NUCLEOTIDE SEQUENCE [LARGE SCALE GENOMIC DNA]</scope>
    <source>
        <strain evidence="9">H 168 / OCM 544 / DSM 9562</strain>
    </source>
</reference>
<keyword evidence="9" id="KW-1185">Reference proteome</keyword>
<dbReference type="GO" id="GO:0005829">
    <property type="term" value="C:cytosol"/>
    <property type="evidence" value="ECO:0007669"/>
    <property type="project" value="TreeGrafter"/>
</dbReference>
<dbReference type="SUPFAM" id="SSF55200">
    <property type="entry name" value="Translation initiation factor IF3, C-terminal domain"/>
    <property type="match status" value="1"/>
</dbReference>
<comment type="function">
    <text evidence="5">IF-3 binds to the 30S ribosomal subunit and shifts the equilibrium between 70S ribosomes and their 50S and 30S subunits in favor of the free subunits, thus enhancing the availability of 30S subunits on which protein synthesis initiation begins.</text>
</comment>
<accession>B8D289</accession>
<name>B8D289_HALOH</name>
<dbReference type="Pfam" id="PF00707">
    <property type="entry name" value="IF3_C"/>
    <property type="match status" value="1"/>
</dbReference>
<dbReference type="eggNOG" id="COG0290">
    <property type="taxonomic scope" value="Bacteria"/>
</dbReference>
<gene>
    <name evidence="8" type="ordered locus">Hore_05590</name>
</gene>
<evidence type="ECO:0000256" key="3">
    <source>
        <dbReference type="ARBA" id="ARBA00022917"/>
    </source>
</evidence>
<dbReference type="STRING" id="373903.Hore_05590"/>
<dbReference type="Gene3D" id="3.30.110.10">
    <property type="entry name" value="Translation initiation factor 3 (IF-3), C-terminal domain"/>
    <property type="match status" value="1"/>
</dbReference>
<dbReference type="NCBIfam" id="TIGR00168">
    <property type="entry name" value="infC"/>
    <property type="match status" value="1"/>
</dbReference>